<proteinExistence type="predicted"/>
<protein>
    <submittedName>
        <fullName evidence="1">Uncharacterized protein</fullName>
    </submittedName>
</protein>
<sequence length="311" mass="34083">MVLLVAKINKLYSKLENLHHGRSSSSSSSSEEANLSGSLEGFLSDVSNSLSKFSTSSKTTSFPWIHECLELIPTANNAFAKLVVAIDHPATKWEASSMEEYLNFTLVLLDLFNSISSSLSHLGHAKLSLSHGLNTLALKHLKPIDPISLNKELLRREKARERKEEEGKGGSCTSKEEVIHKGIMVMESLGFWVCGVVLSCLCGACDEMRKFGGGFVKDSIDELDSRAFSGVTSKLLIELKEVKEVNEAADCLVAAIGDGGIGSGGEAEELRRRLEVLEKGLEGFRKEVDCLFMEVLSARNQLLHGFRHIKE</sequence>
<keyword evidence="2" id="KW-1185">Reference proteome</keyword>
<organism evidence="1 2">
    <name type="scientific">Ficus carica</name>
    <name type="common">Common fig</name>
    <dbReference type="NCBI Taxonomy" id="3494"/>
    <lineage>
        <taxon>Eukaryota</taxon>
        <taxon>Viridiplantae</taxon>
        <taxon>Streptophyta</taxon>
        <taxon>Embryophyta</taxon>
        <taxon>Tracheophyta</taxon>
        <taxon>Spermatophyta</taxon>
        <taxon>Magnoliopsida</taxon>
        <taxon>eudicotyledons</taxon>
        <taxon>Gunneridae</taxon>
        <taxon>Pentapetalae</taxon>
        <taxon>rosids</taxon>
        <taxon>fabids</taxon>
        <taxon>Rosales</taxon>
        <taxon>Moraceae</taxon>
        <taxon>Ficeae</taxon>
        <taxon>Ficus</taxon>
    </lineage>
</organism>
<name>A0AA88DEV4_FICCA</name>
<dbReference type="AlphaFoldDB" id="A0AA88DEV4"/>
<dbReference type="PANTHER" id="PTHR31509">
    <property type="entry name" value="BPS1-LIKE PROTEIN"/>
    <property type="match status" value="1"/>
</dbReference>
<dbReference type="EMBL" id="BTGU01000047">
    <property type="protein sequence ID" value="GMN53666.1"/>
    <property type="molecule type" value="Genomic_DNA"/>
</dbReference>
<dbReference type="Proteomes" id="UP001187192">
    <property type="component" value="Unassembled WGS sequence"/>
</dbReference>
<reference evidence="1" key="1">
    <citation type="submission" date="2023-07" db="EMBL/GenBank/DDBJ databases">
        <title>draft genome sequence of fig (Ficus carica).</title>
        <authorList>
            <person name="Takahashi T."/>
            <person name="Nishimura K."/>
        </authorList>
    </citation>
    <scope>NUCLEOTIDE SEQUENCE</scope>
</reference>
<evidence type="ECO:0000313" key="2">
    <source>
        <dbReference type="Proteomes" id="UP001187192"/>
    </source>
</evidence>
<gene>
    <name evidence="1" type="ORF">TIFTF001_022796</name>
</gene>
<evidence type="ECO:0000313" key="1">
    <source>
        <dbReference type="EMBL" id="GMN53666.1"/>
    </source>
</evidence>
<accession>A0AA88DEV4</accession>
<comment type="caution">
    <text evidence="1">The sequence shown here is derived from an EMBL/GenBank/DDBJ whole genome shotgun (WGS) entry which is preliminary data.</text>
</comment>